<evidence type="ECO:0000313" key="2">
    <source>
        <dbReference type="EMBL" id="QNM00793.1"/>
    </source>
</evidence>
<name>A0A7G9FQG1_9FIRM</name>
<keyword evidence="3" id="KW-1185">Reference proteome</keyword>
<evidence type="ECO:0000313" key="3">
    <source>
        <dbReference type="Proteomes" id="UP000515819"/>
    </source>
</evidence>
<dbReference type="InterPro" id="IPR006640">
    <property type="entry name" value="SprT-like_domain"/>
</dbReference>
<protein>
    <recommendedName>
        <fullName evidence="1">SprT-like domain-containing protein</fullName>
    </recommendedName>
</protein>
<gene>
    <name evidence="2" type="ORF">H9Q76_05840</name>
</gene>
<proteinExistence type="predicted"/>
<dbReference type="Proteomes" id="UP000515819">
    <property type="component" value="Chromosome"/>
</dbReference>
<dbReference type="RefSeq" id="WP_118373621.1">
    <property type="nucleotide sequence ID" value="NZ_CP060632.1"/>
</dbReference>
<dbReference type="AlphaFoldDB" id="A0A7G9FQG1"/>
<evidence type="ECO:0000259" key="1">
    <source>
        <dbReference type="Pfam" id="PF10263"/>
    </source>
</evidence>
<dbReference type="GO" id="GO:0006950">
    <property type="term" value="P:response to stress"/>
    <property type="evidence" value="ECO:0007669"/>
    <property type="project" value="UniProtKB-ARBA"/>
</dbReference>
<feature type="domain" description="SprT-like" evidence="1">
    <location>
        <begin position="25"/>
        <end position="107"/>
    </location>
</feature>
<accession>A0A7G9FQG1</accession>
<dbReference type="Pfam" id="PF10263">
    <property type="entry name" value="SprT-like"/>
    <property type="match status" value="1"/>
</dbReference>
<sequence length="173" mass="20148">MKNFEMLQKVCIDEVLGAGIEPGNIVSWDINRRAKTRWGMCTKNPDGTCIIQIAARLIEDERISEQACKETMIHEILHTCKGCKGHTGLWLIYANIMNKKYGYNIKRTTSGEEKGVENYTASKRLDYKYCFVCENCGQIIKRKKQCEFTKYYRNYTCGICGRKRAFHKVKYMQ</sequence>
<dbReference type="EMBL" id="CP060632">
    <property type="protein sequence ID" value="QNM00793.1"/>
    <property type="molecule type" value="Genomic_DNA"/>
</dbReference>
<reference evidence="2 3" key="1">
    <citation type="submission" date="2020-08" db="EMBL/GenBank/DDBJ databases">
        <authorList>
            <person name="Liu C."/>
            <person name="Sun Q."/>
        </authorList>
    </citation>
    <scope>NUCLEOTIDE SEQUENCE [LARGE SCALE GENOMIC DNA]</scope>
    <source>
        <strain evidence="2 3">NSJ-4</strain>
    </source>
</reference>
<dbReference type="KEGG" id="wcp:H9Q76_05840"/>
<organism evidence="2 3">
    <name type="scientific">Wujia chipingensis</name>
    <dbReference type="NCBI Taxonomy" id="2763670"/>
    <lineage>
        <taxon>Bacteria</taxon>
        <taxon>Bacillati</taxon>
        <taxon>Bacillota</taxon>
        <taxon>Clostridia</taxon>
        <taxon>Lachnospirales</taxon>
        <taxon>Lachnospiraceae</taxon>
        <taxon>Wujia</taxon>
    </lineage>
</organism>